<dbReference type="Proteomes" id="UP000254429">
    <property type="component" value="Unassembled WGS sequence"/>
</dbReference>
<accession>A0A377DM73</accession>
<sequence>MGHSSGSITYDRYAKEVEVDRLVNVMADVYKEIVG</sequence>
<dbReference type="AlphaFoldDB" id="A0A377DM73"/>
<name>A0A377DM73_ECOLX</name>
<proteinExistence type="predicted"/>
<evidence type="ECO:0000313" key="1">
    <source>
        <dbReference type="EMBL" id="STM37235.1"/>
    </source>
</evidence>
<reference evidence="1 2" key="1">
    <citation type="submission" date="2018-06" db="EMBL/GenBank/DDBJ databases">
        <authorList>
            <consortium name="Pathogen Informatics"/>
            <person name="Doyle S."/>
        </authorList>
    </citation>
    <scope>NUCLEOTIDE SEQUENCE [LARGE SCALE GENOMIC DNA]</scope>
    <source>
        <strain evidence="1 2">NCTC8500</strain>
    </source>
</reference>
<dbReference type="EMBL" id="UGFG01000001">
    <property type="protein sequence ID" value="STM37235.1"/>
    <property type="molecule type" value="Genomic_DNA"/>
</dbReference>
<gene>
    <name evidence="1" type="ORF">NCTC8500_00957</name>
</gene>
<protein>
    <submittedName>
        <fullName evidence="1">Integrase</fullName>
    </submittedName>
</protein>
<evidence type="ECO:0000313" key="2">
    <source>
        <dbReference type="Proteomes" id="UP000254429"/>
    </source>
</evidence>
<organism evidence="1 2">
    <name type="scientific">Escherichia coli</name>
    <dbReference type="NCBI Taxonomy" id="562"/>
    <lineage>
        <taxon>Bacteria</taxon>
        <taxon>Pseudomonadati</taxon>
        <taxon>Pseudomonadota</taxon>
        <taxon>Gammaproteobacteria</taxon>
        <taxon>Enterobacterales</taxon>
        <taxon>Enterobacteriaceae</taxon>
        <taxon>Escherichia</taxon>
    </lineage>
</organism>